<dbReference type="EMBL" id="KL197714">
    <property type="protein sequence ID" value="KDQ60382.1"/>
    <property type="molecule type" value="Genomic_DNA"/>
</dbReference>
<dbReference type="Proteomes" id="UP000027265">
    <property type="component" value="Unassembled WGS sequence"/>
</dbReference>
<reference evidence="2" key="1">
    <citation type="journal article" date="2014" name="Proc. Natl. Acad. Sci. U.S.A.">
        <title>Extensive sampling of basidiomycete genomes demonstrates inadequacy of the white-rot/brown-rot paradigm for wood decay fungi.</title>
        <authorList>
            <person name="Riley R."/>
            <person name="Salamov A.A."/>
            <person name="Brown D.W."/>
            <person name="Nagy L.G."/>
            <person name="Floudas D."/>
            <person name="Held B.W."/>
            <person name="Levasseur A."/>
            <person name="Lombard V."/>
            <person name="Morin E."/>
            <person name="Otillar R."/>
            <person name="Lindquist E.A."/>
            <person name="Sun H."/>
            <person name="LaButti K.M."/>
            <person name="Schmutz J."/>
            <person name="Jabbour D."/>
            <person name="Luo H."/>
            <person name="Baker S.E."/>
            <person name="Pisabarro A.G."/>
            <person name="Walton J.D."/>
            <person name="Blanchette R.A."/>
            <person name="Henrissat B."/>
            <person name="Martin F."/>
            <person name="Cullen D."/>
            <person name="Hibbett D.S."/>
            <person name="Grigoriev I.V."/>
        </authorList>
    </citation>
    <scope>NUCLEOTIDE SEQUENCE [LARGE SCALE GENOMIC DNA]</scope>
    <source>
        <strain evidence="2">MUCL 33604</strain>
    </source>
</reference>
<dbReference type="AlphaFoldDB" id="A0A067QA36"/>
<accession>A0A067QA36</accession>
<keyword evidence="2" id="KW-1185">Reference proteome</keyword>
<sequence length="99" mass="10545">MADAMLPLLFSNVEDVEETGHALLALIISAVNDPHPQYSLSEIHHAMTTSGSPRFLVGSVERGTLPPSARPGSQDMLDVIGECCNAKENASVIQEAWGT</sequence>
<dbReference type="InParanoid" id="A0A067QA36"/>
<gene>
    <name evidence="1" type="ORF">JAAARDRAFT_604472</name>
</gene>
<evidence type="ECO:0000313" key="1">
    <source>
        <dbReference type="EMBL" id="KDQ60382.1"/>
    </source>
</evidence>
<proteinExistence type="predicted"/>
<name>A0A067QA36_9AGAM</name>
<dbReference type="HOGENOM" id="CLU_2320748_0_0_1"/>
<evidence type="ECO:0000313" key="2">
    <source>
        <dbReference type="Proteomes" id="UP000027265"/>
    </source>
</evidence>
<organism evidence="1 2">
    <name type="scientific">Jaapia argillacea MUCL 33604</name>
    <dbReference type="NCBI Taxonomy" id="933084"/>
    <lineage>
        <taxon>Eukaryota</taxon>
        <taxon>Fungi</taxon>
        <taxon>Dikarya</taxon>
        <taxon>Basidiomycota</taxon>
        <taxon>Agaricomycotina</taxon>
        <taxon>Agaricomycetes</taxon>
        <taxon>Agaricomycetidae</taxon>
        <taxon>Jaapiales</taxon>
        <taxon>Jaapiaceae</taxon>
        <taxon>Jaapia</taxon>
    </lineage>
</organism>
<protein>
    <submittedName>
        <fullName evidence="1">Uncharacterized protein</fullName>
    </submittedName>
</protein>